<dbReference type="EMBL" id="CP025066">
    <property type="protein sequence ID" value="AUX08542.1"/>
    <property type="molecule type" value="Genomic_DNA"/>
</dbReference>
<dbReference type="GeneID" id="37877249"/>
<dbReference type="Gene3D" id="3.10.450.50">
    <property type="match status" value="1"/>
</dbReference>
<dbReference type="SUPFAM" id="SSF54427">
    <property type="entry name" value="NTF2-like"/>
    <property type="match status" value="1"/>
</dbReference>
<accession>A0A343THH0</accession>
<feature type="compositionally biased region" description="Basic and acidic residues" evidence="1">
    <location>
        <begin position="12"/>
        <end position="30"/>
    </location>
</feature>
<sequence>MDADDDVTTVERSADGDGRDDADSEGTGRDAVESYYASIDAHEYDRLASLLAPSFVHYRPDRTLDGRETFVTFMREERPMTETTHEIESIYPNGHGVAARGRLLDAAGEELFSFVDVFWMDGDGRIDTLYTYTG</sequence>
<dbReference type="OrthoDB" id="145984at2157"/>
<protein>
    <recommendedName>
        <fullName evidence="2">SnoaL-like domain-containing protein</fullName>
    </recommendedName>
</protein>
<reference evidence="4" key="1">
    <citation type="submission" date="2017-11" db="EMBL/GenBank/DDBJ databases">
        <title>Phenotypic and genomic properties of facultatively anaerobic sulfur-reducing natronoarchaea from hypersaline soda lakes.</title>
        <authorList>
            <person name="Sorokin D.Y."/>
            <person name="Kublanov I.V."/>
            <person name="Roman P."/>
            <person name="Sinninghe Damste J.S."/>
            <person name="Golyshin P.N."/>
            <person name="Rojo D."/>
            <person name="Ciordia S."/>
            <person name="Mena M.D.C."/>
            <person name="Ferrer M."/>
            <person name="Messina E."/>
            <person name="Smedile F."/>
            <person name="La Spada G."/>
            <person name="La Cono V."/>
            <person name="Yakimov M.M."/>
        </authorList>
    </citation>
    <scope>NUCLEOTIDE SEQUENCE [LARGE SCALE GENOMIC DNA]</scope>
    <source>
        <strain evidence="4">AArc-Sl</strain>
    </source>
</reference>
<evidence type="ECO:0000259" key="2">
    <source>
        <dbReference type="Pfam" id="PF12680"/>
    </source>
</evidence>
<feature type="domain" description="SnoaL-like" evidence="2">
    <location>
        <begin position="32"/>
        <end position="126"/>
    </location>
</feature>
<evidence type="ECO:0000313" key="4">
    <source>
        <dbReference type="Proteomes" id="UP000263012"/>
    </source>
</evidence>
<evidence type="ECO:0000313" key="3">
    <source>
        <dbReference type="EMBL" id="AUX08542.1"/>
    </source>
</evidence>
<keyword evidence="4" id="KW-1185">Reference proteome</keyword>
<dbReference type="AlphaFoldDB" id="A0A343THH0"/>
<dbReference type="Pfam" id="PF12680">
    <property type="entry name" value="SnoaL_2"/>
    <property type="match status" value="1"/>
</dbReference>
<dbReference type="KEGG" id="hdf:AArcSl_0904"/>
<dbReference type="Proteomes" id="UP000263012">
    <property type="component" value="Chromosome"/>
</dbReference>
<dbReference type="RefSeq" id="WP_119815640.1">
    <property type="nucleotide sequence ID" value="NZ_CP025066.1"/>
</dbReference>
<name>A0A343THH0_9EURY</name>
<proteinExistence type="predicted"/>
<evidence type="ECO:0000256" key="1">
    <source>
        <dbReference type="SAM" id="MobiDB-lite"/>
    </source>
</evidence>
<dbReference type="InterPro" id="IPR032710">
    <property type="entry name" value="NTF2-like_dom_sf"/>
</dbReference>
<dbReference type="InterPro" id="IPR037401">
    <property type="entry name" value="SnoaL-like"/>
</dbReference>
<feature type="region of interest" description="Disordered" evidence="1">
    <location>
        <begin position="1"/>
        <end position="30"/>
    </location>
</feature>
<organism evidence="3 4">
    <name type="scientific">Halalkaliarchaeum desulfuricum</name>
    <dbReference type="NCBI Taxonomy" id="2055893"/>
    <lineage>
        <taxon>Archaea</taxon>
        <taxon>Methanobacteriati</taxon>
        <taxon>Methanobacteriota</taxon>
        <taxon>Stenosarchaea group</taxon>
        <taxon>Halobacteria</taxon>
        <taxon>Halobacteriales</taxon>
        <taxon>Haloferacaceae</taxon>
        <taxon>Halalkaliarchaeum</taxon>
    </lineage>
</organism>
<gene>
    <name evidence="3" type="ORF">AArcSl_0904</name>
</gene>